<name>A0A6H1ZWH5_9ZZZZ</name>
<evidence type="ECO:0000313" key="2">
    <source>
        <dbReference type="EMBL" id="QJA57345.1"/>
    </source>
</evidence>
<dbReference type="EMBL" id="MT142324">
    <property type="protein sequence ID" value="QJA78187.1"/>
    <property type="molecule type" value="Genomic_DNA"/>
</dbReference>
<dbReference type="AlphaFoldDB" id="A0A6H1ZWH5"/>
<evidence type="ECO:0000313" key="4">
    <source>
        <dbReference type="EMBL" id="QJH99051.1"/>
    </source>
</evidence>
<sequence length="714" mass="80541">MPDGKPGILQQIKDWFLEIFSEEGLKEAALLRKKRNDAFIAIRSADDLMNWLRGTWEYNPDALAYSAVDLGVDPYEVKKIASPAMADILSNPSGWVASIIGEVTKTPAWQEIVESMGALIFDPWLASITGGKIPADSPELEQVRRFLGTQQGFDYTGNLINMLGEILSLGQVEGLGKPFVESKWLLGTCFTSWQTTSPIVESVILRPLQRLVNLTFREADFTRAQWMDLYALGKLNASRLGAELGRLGFNSEKIGWLLELAKTQPSRSDLVGMWNDGIISEELVVDGLRKAGYDQVWIDRYLRYYRKEETSDEKGAYLGTLRKAYKEKLISEVDFREALKAQGRSNVAIDLEIAVLQLDWEVEEKTTAKTDIRAAYMEDVIGRPEAERWLANADFSSHTIALLLDTWDKQRAPTFRKVNKSELLKAWATGVLTQPQVYQGLLDVGYDSNGATVLMETYRRAHMQTKPPEPYELKPSDIMWAWHTAVINKAEVLERLIELGLVEEDAEILFETFQRLHPRVVATPPQELQKNDILEAWGRGVLTEEQARAKLIGIGYSEDDATILMQSYAIRPEALPPEPTIAALIGACRRGIIDQAMLSQKLTAMGLRAEDVQFYVSYATTPLPETTRSLSRTDILKLWTEGRHDRAWALERLLAMNYSPEDCEDILWLASPEIEDTETYVLWVAELISDDIAIAMWLTMGFTQEQIDTAMGGI</sequence>
<dbReference type="EMBL" id="MT144291">
    <property type="protein sequence ID" value="QJA51829.1"/>
    <property type="molecule type" value="Genomic_DNA"/>
</dbReference>
<reference evidence="1" key="1">
    <citation type="submission" date="2020-03" db="EMBL/GenBank/DDBJ databases">
        <title>The deep terrestrial virosphere.</title>
        <authorList>
            <person name="Holmfeldt K."/>
            <person name="Nilsson E."/>
            <person name="Simone D."/>
            <person name="Lopez-Fernandez M."/>
            <person name="Wu X."/>
            <person name="de Brujin I."/>
            <person name="Lundin D."/>
            <person name="Andersson A."/>
            <person name="Bertilsson S."/>
            <person name="Dopson M."/>
        </authorList>
    </citation>
    <scope>NUCLEOTIDE SEQUENCE</scope>
    <source>
        <strain evidence="3">MM415A01118</strain>
        <strain evidence="2">MM415B01659</strain>
        <strain evidence="1">TM448A02311</strain>
        <strain evidence="4">TM448B01472</strain>
    </source>
</reference>
<dbReference type="EMBL" id="MT144765">
    <property type="protein sequence ID" value="QJH99051.1"/>
    <property type="molecule type" value="Genomic_DNA"/>
</dbReference>
<organism evidence="1">
    <name type="scientific">viral metagenome</name>
    <dbReference type="NCBI Taxonomy" id="1070528"/>
    <lineage>
        <taxon>unclassified sequences</taxon>
        <taxon>metagenomes</taxon>
        <taxon>organismal metagenomes</taxon>
    </lineage>
</organism>
<evidence type="ECO:0000313" key="3">
    <source>
        <dbReference type="EMBL" id="QJA78187.1"/>
    </source>
</evidence>
<dbReference type="EMBL" id="MT141268">
    <property type="protein sequence ID" value="QJA57345.1"/>
    <property type="molecule type" value="Genomic_DNA"/>
</dbReference>
<protein>
    <submittedName>
        <fullName evidence="1">Uncharacterized protein</fullName>
    </submittedName>
</protein>
<accession>A0A6H1ZWH5</accession>
<evidence type="ECO:0000313" key="1">
    <source>
        <dbReference type="EMBL" id="QJA51829.1"/>
    </source>
</evidence>
<gene>
    <name evidence="3" type="ORF">MM415A01118_0013</name>
    <name evidence="2" type="ORF">MM415B01659_0014</name>
    <name evidence="1" type="ORF">TM448A02311_0012</name>
    <name evidence="4" type="ORF">TM448B01472_0013</name>
</gene>
<proteinExistence type="predicted"/>